<dbReference type="InterPro" id="IPR011074">
    <property type="entry name" value="CRAL/TRIO_N_dom"/>
</dbReference>
<dbReference type="PANTHER" id="PTHR46590:SF1">
    <property type="entry name" value="PHOSPHATIDYLINOSITOL TRANSFER PROTEIN CSR1"/>
    <property type="match status" value="1"/>
</dbReference>
<gene>
    <name evidence="2" type="ORF">OXD698_LOCUS33377</name>
</gene>
<dbReference type="AlphaFoldDB" id="A0A819SUS0"/>
<evidence type="ECO:0000313" key="2">
    <source>
        <dbReference type="EMBL" id="CAF4065117.1"/>
    </source>
</evidence>
<reference evidence="2" key="1">
    <citation type="submission" date="2021-02" db="EMBL/GenBank/DDBJ databases">
        <authorList>
            <person name="Nowell W R."/>
        </authorList>
    </citation>
    <scope>NUCLEOTIDE SEQUENCE</scope>
</reference>
<sequence>MTHNDIGHVDNLDKTQIETLKTCWITLLERISKESSISIDEIVGSSQGDVLFRSVGYDNPDVLILRWLRARKWDVNAAVQQLIDTLNWRYE</sequence>
<dbReference type="InterPro" id="IPR036273">
    <property type="entry name" value="CRAL/TRIO_N_dom_sf"/>
</dbReference>
<feature type="domain" description="CRAL/TRIO N-terminal" evidence="1">
    <location>
        <begin position="60"/>
        <end position="85"/>
    </location>
</feature>
<dbReference type="SUPFAM" id="SSF46938">
    <property type="entry name" value="CRAL/TRIO N-terminal domain"/>
    <property type="match status" value="1"/>
</dbReference>
<dbReference type="Proteomes" id="UP000663844">
    <property type="component" value="Unassembled WGS sequence"/>
</dbReference>
<evidence type="ECO:0000313" key="3">
    <source>
        <dbReference type="Proteomes" id="UP000663844"/>
    </source>
</evidence>
<accession>A0A819SUS0</accession>
<dbReference type="Pfam" id="PF03765">
    <property type="entry name" value="CRAL_TRIO_N"/>
    <property type="match status" value="1"/>
</dbReference>
<name>A0A819SUS0_9BILA</name>
<dbReference type="SMART" id="SM01100">
    <property type="entry name" value="CRAL_TRIO_N"/>
    <property type="match status" value="1"/>
</dbReference>
<protein>
    <recommendedName>
        <fullName evidence="1">CRAL/TRIO N-terminal domain-containing protein</fullName>
    </recommendedName>
</protein>
<dbReference type="PANTHER" id="PTHR46590">
    <property type="entry name" value="PHOSPHATIDYLINOSITOL TRANSFER PROTEIN CSR1-RELATED"/>
    <property type="match status" value="1"/>
</dbReference>
<dbReference type="InterPro" id="IPR052432">
    <property type="entry name" value="PITP/CRAL-TRIO"/>
</dbReference>
<comment type="caution">
    <text evidence="2">The sequence shown here is derived from an EMBL/GenBank/DDBJ whole genome shotgun (WGS) entry which is preliminary data.</text>
</comment>
<dbReference type="Gene3D" id="1.10.8.20">
    <property type="entry name" value="N-terminal domain of phosphatidylinositol transfer protein sec14p"/>
    <property type="match status" value="1"/>
</dbReference>
<dbReference type="EMBL" id="CAJOAZ010004562">
    <property type="protein sequence ID" value="CAF4065117.1"/>
    <property type="molecule type" value="Genomic_DNA"/>
</dbReference>
<feature type="non-terminal residue" evidence="2">
    <location>
        <position position="1"/>
    </location>
</feature>
<proteinExistence type="predicted"/>
<organism evidence="2 3">
    <name type="scientific">Adineta steineri</name>
    <dbReference type="NCBI Taxonomy" id="433720"/>
    <lineage>
        <taxon>Eukaryota</taxon>
        <taxon>Metazoa</taxon>
        <taxon>Spiralia</taxon>
        <taxon>Gnathifera</taxon>
        <taxon>Rotifera</taxon>
        <taxon>Eurotatoria</taxon>
        <taxon>Bdelloidea</taxon>
        <taxon>Adinetida</taxon>
        <taxon>Adinetidae</taxon>
        <taxon>Adineta</taxon>
    </lineage>
</organism>
<evidence type="ECO:0000259" key="1">
    <source>
        <dbReference type="SMART" id="SM01100"/>
    </source>
</evidence>